<organism evidence="3 4">
    <name type="scientific">Sediminicola luteus</name>
    <dbReference type="NCBI Taxonomy" id="319238"/>
    <lineage>
        <taxon>Bacteria</taxon>
        <taxon>Pseudomonadati</taxon>
        <taxon>Bacteroidota</taxon>
        <taxon>Flavobacteriia</taxon>
        <taxon>Flavobacteriales</taxon>
        <taxon>Flavobacteriaceae</taxon>
        <taxon>Sediminicola</taxon>
    </lineage>
</organism>
<gene>
    <name evidence="3" type="ORF">ABXZ32_14900</name>
</gene>
<accession>A0ABV2TZJ5</accession>
<keyword evidence="1" id="KW-0732">Signal</keyword>
<proteinExistence type="predicted"/>
<comment type="caution">
    <text evidence="3">The sequence shown here is derived from an EMBL/GenBank/DDBJ whole genome shotgun (WGS) entry which is preliminary data.</text>
</comment>
<dbReference type="RefSeq" id="WP_354619480.1">
    <property type="nucleotide sequence ID" value="NZ_JBEWYP010000010.1"/>
</dbReference>
<evidence type="ECO:0000313" key="4">
    <source>
        <dbReference type="Proteomes" id="UP001549773"/>
    </source>
</evidence>
<keyword evidence="4" id="KW-1185">Reference proteome</keyword>
<feature type="domain" description="DUF4369" evidence="2">
    <location>
        <begin position="25"/>
        <end position="124"/>
    </location>
</feature>
<protein>
    <submittedName>
        <fullName evidence="3">DUF4369 domain-containing protein</fullName>
    </submittedName>
</protein>
<evidence type="ECO:0000259" key="2">
    <source>
        <dbReference type="Pfam" id="PF14289"/>
    </source>
</evidence>
<feature type="signal peptide" evidence="1">
    <location>
        <begin position="1"/>
        <end position="18"/>
    </location>
</feature>
<reference evidence="3 4" key="1">
    <citation type="submission" date="2024-07" db="EMBL/GenBank/DDBJ databases">
        <title>The genome sequence of type strain Sediminicola luteus GDMCC 1.2596T.</title>
        <authorList>
            <person name="Liu Y."/>
        </authorList>
    </citation>
    <scope>NUCLEOTIDE SEQUENCE [LARGE SCALE GENOMIC DNA]</scope>
    <source>
        <strain evidence="3 4">GDMCC 1.2596</strain>
    </source>
</reference>
<dbReference type="Proteomes" id="UP001549773">
    <property type="component" value="Unassembled WGS sequence"/>
</dbReference>
<dbReference type="EMBL" id="JBEWYP010000010">
    <property type="protein sequence ID" value="MET7030694.1"/>
    <property type="molecule type" value="Genomic_DNA"/>
</dbReference>
<name>A0ABV2TZJ5_9FLAO</name>
<dbReference type="InterPro" id="IPR025380">
    <property type="entry name" value="DUF4369"/>
</dbReference>
<evidence type="ECO:0000313" key="3">
    <source>
        <dbReference type="EMBL" id="MET7030694.1"/>
    </source>
</evidence>
<evidence type="ECO:0000256" key="1">
    <source>
        <dbReference type="SAM" id="SignalP"/>
    </source>
</evidence>
<dbReference type="Pfam" id="PF14289">
    <property type="entry name" value="DUF4369"/>
    <property type="match status" value="1"/>
</dbReference>
<sequence length="235" mass="26843">MKNILFLALIGFFMISCGGDTEQTMTVSGNVKGLKKGTLYLQKIQDSTLISIDSLNVEGNGNFEFKTELESPEVFYLYLRKEDNNDINDRITFFGEPGNISINTSWDTFDTKAKIEGSETQKKLEEYKGVMTKFNTRNLEYLKFTFDPQIRKDSMALDSVKKLSDKNILRGYLYALNFALNNRNSYISPYIALTEVADANIIYLDSINNSLSPEVANSKYGKDLKKYLDEIRKNE</sequence>
<feature type="chain" id="PRO_5046593279" evidence="1">
    <location>
        <begin position="19"/>
        <end position="235"/>
    </location>
</feature>
<dbReference type="PROSITE" id="PS51257">
    <property type="entry name" value="PROKAR_LIPOPROTEIN"/>
    <property type="match status" value="1"/>
</dbReference>